<dbReference type="Proteomes" id="UP001501469">
    <property type="component" value="Unassembled WGS sequence"/>
</dbReference>
<dbReference type="EMBL" id="BAABDK010000022">
    <property type="protein sequence ID" value="GAA4041100.1"/>
    <property type="molecule type" value="Genomic_DNA"/>
</dbReference>
<proteinExistence type="predicted"/>
<keyword evidence="4" id="KW-1185">Reference proteome</keyword>
<keyword evidence="2" id="KW-0732">Signal</keyword>
<evidence type="ECO:0000313" key="3">
    <source>
        <dbReference type="EMBL" id="GAA4041100.1"/>
    </source>
</evidence>
<protein>
    <recommendedName>
        <fullName evidence="5">Lipoprotein</fullName>
    </recommendedName>
</protein>
<evidence type="ECO:0000256" key="2">
    <source>
        <dbReference type="SAM" id="SignalP"/>
    </source>
</evidence>
<organism evidence="3 4">
    <name type="scientific">Hymenobacter glaciei</name>
    <dbReference type="NCBI Taxonomy" id="877209"/>
    <lineage>
        <taxon>Bacteria</taxon>
        <taxon>Pseudomonadati</taxon>
        <taxon>Bacteroidota</taxon>
        <taxon>Cytophagia</taxon>
        <taxon>Cytophagales</taxon>
        <taxon>Hymenobacteraceae</taxon>
        <taxon>Hymenobacter</taxon>
    </lineage>
</organism>
<sequence length="199" mass="20544">MKLAYFALSAAVLLAGCNQTPPATSTPTAEVPAATATPAAADSAATATTTAPDAAATAPTPAAAPVLKNAETMKVSFSFKSTPNPDDPKHPRTSAHLVVQGSQPLDIDLGKFTGKPDMVDAAKGKAANFPADMMLAFRSYDAASGVSQDLAVLHPDARHLRVVQRRVEETNPEGGKFETSREVPLPANTLVVAAPMAKK</sequence>
<feature type="chain" id="PRO_5045946415" description="Lipoprotein" evidence="2">
    <location>
        <begin position="26"/>
        <end position="199"/>
    </location>
</feature>
<reference evidence="4" key="1">
    <citation type="journal article" date="2019" name="Int. J. Syst. Evol. Microbiol.">
        <title>The Global Catalogue of Microorganisms (GCM) 10K type strain sequencing project: providing services to taxonomists for standard genome sequencing and annotation.</title>
        <authorList>
            <consortium name="The Broad Institute Genomics Platform"/>
            <consortium name="The Broad Institute Genome Sequencing Center for Infectious Disease"/>
            <person name="Wu L."/>
            <person name="Ma J."/>
        </authorList>
    </citation>
    <scope>NUCLEOTIDE SEQUENCE [LARGE SCALE GENOMIC DNA]</scope>
    <source>
        <strain evidence="4">JCM 17225</strain>
    </source>
</reference>
<dbReference type="RefSeq" id="WP_345055842.1">
    <property type="nucleotide sequence ID" value="NZ_BAABDK010000022.1"/>
</dbReference>
<feature type="region of interest" description="Disordered" evidence="1">
    <location>
        <begin position="22"/>
        <end position="65"/>
    </location>
</feature>
<accession>A0ABP7UDQ8</accession>
<evidence type="ECO:0008006" key="5">
    <source>
        <dbReference type="Google" id="ProtNLM"/>
    </source>
</evidence>
<comment type="caution">
    <text evidence="3">The sequence shown here is derived from an EMBL/GenBank/DDBJ whole genome shotgun (WGS) entry which is preliminary data.</text>
</comment>
<gene>
    <name evidence="3" type="ORF">GCM10022409_28870</name>
</gene>
<dbReference type="PROSITE" id="PS51257">
    <property type="entry name" value="PROKAR_LIPOPROTEIN"/>
    <property type="match status" value="1"/>
</dbReference>
<feature type="signal peptide" evidence="2">
    <location>
        <begin position="1"/>
        <end position="25"/>
    </location>
</feature>
<evidence type="ECO:0000313" key="4">
    <source>
        <dbReference type="Proteomes" id="UP001501469"/>
    </source>
</evidence>
<name>A0ABP7UDQ8_9BACT</name>
<evidence type="ECO:0000256" key="1">
    <source>
        <dbReference type="SAM" id="MobiDB-lite"/>
    </source>
</evidence>